<evidence type="ECO:0000256" key="1">
    <source>
        <dbReference type="SAM" id="MobiDB-lite"/>
    </source>
</evidence>
<feature type="compositionally biased region" description="Basic and acidic residues" evidence="1">
    <location>
        <begin position="9"/>
        <end position="18"/>
    </location>
</feature>
<proteinExistence type="predicted"/>
<protein>
    <submittedName>
        <fullName evidence="2">Uncharacterized protein</fullName>
    </submittedName>
</protein>
<evidence type="ECO:0000313" key="2">
    <source>
        <dbReference type="EMBL" id="KAK5576763.1"/>
    </source>
</evidence>
<name>A0AAN7TW86_9MYCE</name>
<sequence length="91" mass="10313">MSNETLEQNDPKPTKVEELQPGDVEVGDESTPVREITQTDHINKAMLQMFKSRIESGDFQFQVHGDDESAMDDEFTDEDDNQQVVEPVADN</sequence>
<dbReference type="EMBL" id="JAVFKY010000005">
    <property type="protein sequence ID" value="KAK5576763.1"/>
    <property type="molecule type" value="Genomic_DNA"/>
</dbReference>
<comment type="caution">
    <text evidence="2">The sequence shown here is derived from an EMBL/GenBank/DDBJ whole genome shotgun (WGS) entry which is preliminary data.</text>
</comment>
<dbReference type="AlphaFoldDB" id="A0AAN7TW86"/>
<accession>A0AAN7TW86</accession>
<evidence type="ECO:0000313" key="3">
    <source>
        <dbReference type="Proteomes" id="UP001344447"/>
    </source>
</evidence>
<organism evidence="2 3">
    <name type="scientific">Dictyostelium firmibasis</name>
    <dbReference type="NCBI Taxonomy" id="79012"/>
    <lineage>
        <taxon>Eukaryota</taxon>
        <taxon>Amoebozoa</taxon>
        <taxon>Evosea</taxon>
        <taxon>Eumycetozoa</taxon>
        <taxon>Dictyostelia</taxon>
        <taxon>Dictyosteliales</taxon>
        <taxon>Dictyosteliaceae</taxon>
        <taxon>Dictyostelium</taxon>
    </lineage>
</organism>
<dbReference type="Proteomes" id="UP001344447">
    <property type="component" value="Unassembled WGS sequence"/>
</dbReference>
<reference evidence="2 3" key="1">
    <citation type="submission" date="2023-11" db="EMBL/GenBank/DDBJ databases">
        <title>Dfirmibasis_genome.</title>
        <authorList>
            <person name="Edelbroek B."/>
            <person name="Kjellin J."/>
            <person name="Jerlstrom-Hultqvist J."/>
            <person name="Soderbom F."/>
        </authorList>
    </citation>
    <scope>NUCLEOTIDE SEQUENCE [LARGE SCALE GENOMIC DNA]</scope>
    <source>
        <strain evidence="2 3">TNS-C-14</strain>
    </source>
</reference>
<feature type="region of interest" description="Disordered" evidence="1">
    <location>
        <begin position="65"/>
        <end position="91"/>
    </location>
</feature>
<feature type="compositionally biased region" description="Acidic residues" evidence="1">
    <location>
        <begin position="68"/>
        <end position="81"/>
    </location>
</feature>
<feature type="region of interest" description="Disordered" evidence="1">
    <location>
        <begin position="1"/>
        <end position="31"/>
    </location>
</feature>
<keyword evidence="3" id="KW-1185">Reference proteome</keyword>
<gene>
    <name evidence="2" type="ORF">RB653_007907</name>
</gene>